<organism evidence="8 9">
    <name type="scientific">Penicillium digitatum (strain PHI26 / CECT 20796)</name>
    <name type="common">Green mold</name>
    <dbReference type="NCBI Taxonomy" id="1170229"/>
    <lineage>
        <taxon>Eukaryota</taxon>
        <taxon>Fungi</taxon>
        <taxon>Dikarya</taxon>
        <taxon>Ascomycota</taxon>
        <taxon>Pezizomycotina</taxon>
        <taxon>Eurotiomycetes</taxon>
        <taxon>Eurotiomycetidae</taxon>
        <taxon>Eurotiales</taxon>
        <taxon>Aspergillaceae</taxon>
        <taxon>Penicillium</taxon>
    </lineage>
</organism>
<dbReference type="OrthoDB" id="4507940at2759"/>
<keyword evidence="2" id="KW-0479">Metal-binding</keyword>
<evidence type="ECO:0000256" key="1">
    <source>
        <dbReference type="ARBA" id="ARBA00004123"/>
    </source>
</evidence>
<feature type="compositionally biased region" description="Acidic residues" evidence="6">
    <location>
        <begin position="491"/>
        <end position="502"/>
    </location>
</feature>
<evidence type="ECO:0000256" key="6">
    <source>
        <dbReference type="SAM" id="MobiDB-lite"/>
    </source>
</evidence>
<feature type="region of interest" description="Disordered" evidence="6">
    <location>
        <begin position="468"/>
        <end position="532"/>
    </location>
</feature>
<evidence type="ECO:0000256" key="3">
    <source>
        <dbReference type="ARBA" id="ARBA00022771"/>
    </source>
</evidence>
<gene>
    <name evidence="8" type="ORF">PDIG_55230</name>
</gene>
<feature type="domain" description="HAT C-terminal dimerisation" evidence="7">
    <location>
        <begin position="358"/>
        <end position="430"/>
    </location>
</feature>
<proteinExistence type="predicted"/>
<keyword evidence="4" id="KW-0862">Zinc</keyword>
<dbReference type="Pfam" id="PF05699">
    <property type="entry name" value="Dimer_Tnp_hAT"/>
    <property type="match status" value="2"/>
</dbReference>
<keyword evidence="5" id="KW-0539">Nucleus</keyword>
<evidence type="ECO:0000313" key="9">
    <source>
        <dbReference type="Proteomes" id="UP000009882"/>
    </source>
</evidence>
<accession>K9FM39</accession>
<feature type="domain" description="HAT C-terminal dimerisation" evidence="7">
    <location>
        <begin position="67"/>
        <end position="139"/>
    </location>
</feature>
<dbReference type="InParanoid" id="K9FM39"/>
<keyword evidence="9" id="KW-1185">Reference proteome</keyword>
<sequence>MLSYLEASRLKLDEYYSQTDHDRDHIYAERQATSQGLTVSSPGSRPSTALHNLLRPKKPKAKPVGDEITQYLDGDVVDSEPLPFWRENHSRFPAIASLARDILTIPATGAGVERLFNTARDICHYRRGRMKAGTIEELMLFLCTSRFDLELHEAKELERFFSLNEIEALREEKDDKLDDVEFEQISDTEEQPEISRGLIDVDDDNTGDNDAGDPPLPSYSTQPLFQIYNMLFEHLEKSIKQLQRKHVPWKQQMLSSLEAGRLKLDEYYSQTDHDRDHIYAISTMLAPDNRFQFFLTDDWTKEWRDKYRASFQDTLLPYQERQATSQGLTVSSPGSRPSTALHNLLRPKKPKAKPVGDEITQYLDGDVVDSEPLPFWRENHSRFPAIASLARDILTIPATGAGVERLFNTARDICHYRRGRMKAETIEELMLFLCTSRFDLELHEAKELERFFSLNEIEALREEKDDKLDDVEFEQISDTEEQPEISRGLIDVDDDNTGDNDAGDPPLPTYSTQPRMSGRKRKHVEDDMYQSH</sequence>
<feature type="compositionally biased region" description="Acidic residues" evidence="6">
    <location>
        <begin position="200"/>
        <end position="211"/>
    </location>
</feature>
<dbReference type="eggNOG" id="KOG1121">
    <property type="taxonomic scope" value="Eukaryota"/>
</dbReference>
<feature type="compositionally biased region" description="Polar residues" evidence="6">
    <location>
        <begin position="322"/>
        <end position="341"/>
    </location>
</feature>
<dbReference type="GO" id="GO:0046983">
    <property type="term" value="F:protein dimerization activity"/>
    <property type="evidence" value="ECO:0007669"/>
    <property type="project" value="InterPro"/>
</dbReference>
<dbReference type="InterPro" id="IPR008906">
    <property type="entry name" value="HATC_C_dom"/>
</dbReference>
<dbReference type="PANTHER" id="PTHR46481">
    <property type="entry name" value="ZINC FINGER BED DOMAIN-CONTAINING PROTEIN 4"/>
    <property type="match status" value="1"/>
</dbReference>
<feature type="compositionally biased region" description="Acidic residues" evidence="6">
    <location>
        <begin position="177"/>
        <end position="192"/>
    </location>
</feature>
<dbReference type="InterPro" id="IPR012337">
    <property type="entry name" value="RNaseH-like_sf"/>
</dbReference>
<protein>
    <recommendedName>
        <fullName evidence="7">HAT C-terminal dimerisation domain-containing protein</fullName>
    </recommendedName>
</protein>
<evidence type="ECO:0000256" key="5">
    <source>
        <dbReference type="ARBA" id="ARBA00023242"/>
    </source>
</evidence>
<evidence type="ECO:0000256" key="2">
    <source>
        <dbReference type="ARBA" id="ARBA00022723"/>
    </source>
</evidence>
<dbReference type="GO" id="GO:0008270">
    <property type="term" value="F:zinc ion binding"/>
    <property type="evidence" value="ECO:0007669"/>
    <property type="project" value="UniProtKB-KW"/>
</dbReference>
<dbReference type="EMBL" id="AKCT01000219">
    <property type="protein sequence ID" value="EKV10685.1"/>
    <property type="molecule type" value="Genomic_DNA"/>
</dbReference>
<feature type="compositionally biased region" description="Acidic residues" evidence="6">
    <location>
        <begin position="468"/>
        <end position="483"/>
    </location>
</feature>
<dbReference type="AlphaFoldDB" id="K9FM39"/>
<name>K9FM39_PEND2</name>
<feature type="region of interest" description="Disordered" evidence="6">
    <location>
        <begin position="322"/>
        <end position="342"/>
    </location>
</feature>
<dbReference type="SUPFAM" id="SSF53098">
    <property type="entry name" value="Ribonuclease H-like"/>
    <property type="match status" value="2"/>
</dbReference>
<evidence type="ECO:0000256" key="4">
    <source>
        <dbReference type="ARBA" id="ARBA00022833"/>
    </source>
</evidence>
<dbReference type="HOGENOM" id="CLU_512011_0_0_1"/>
<dbReference type="GO" id="GO:0005634">
    <property type="term" value="C:nucleus"/>
    <property type="evidence" value="ECO:0007669"/>
    <property type="project" value="UniProtKB-SubCell"/>
</dbReference>
<dbReference type="Proteomes" id="UP000009882">
    <property type="component" value="Unassembled WGS sequence"/>
</dbReference>
<feature type="region of interest" description="Disordered" evidence="6">
    <location>
        <begin position="177"/>
        <end position="217"/>
    </location>
</feature>
<evidence type="ECO:0000313" key="8">
    <source>
        <dbReference type="EMBL" id="EKV10685.1"/>
    </source>
</evidence>
<dbReference type="InterPro" id="IPR052035">
    <property type="entry name" value="ZnF_BED_domain_contain"/>
</dbReference>
<dbReference type="PANTHER" id="PTHR46481:SF10">
    <property type="entry name" value="ZINC FINGER BED DOMAIN-CONTAINING PROTEIN 39"/>
    <property type="match status" value="1"/>
</dbReference>
<reference evidence="9" key="1">
    <citation type="journal article" date="2012" name="BMC Genomics">
        <title>Genome sequence of the necrotrophic fungus Penicillium digitatum, the main postharvest pathogen of citrus.</title>
        <authorList>
            <person name="Marcet-Houben M."/>
            <person name="Ballester A.-R."/>
            <person name="de la Fuente B."/>
            <person name="Harries E."/>
            <person name="Marcos J.F."/>
            <person name="Gonzalez-Candelas L."/>
            <person name="Gabaldon T."/>
        </authorList>
    </citation>
    <scope>NUCLEOTIDE SEQUENCE [LARGE SCALE GENOMIC DNA]</scope>
    <source>
        <strain evidence="9">PHI26 / CECT 20796</strain>
    </source>
</reference>
<keyword evidence="3" id="KW-0863">Zinc-finger</keyword>
<comment type="subcellular location">
    <subcellularLocation>
        <location evidence="1">Nucleus</location>
    </subcellularLocation>
</comment>
<comment type="caution">
    <text evidence="8">The sequence shown here is derived from an EMBL/GenBank/DDBJ whole genome shotgun (WGS) entry which is preliminary data.</text>
</comment>
<evidence type="ECO:0000259" key="7">
    <source>
        <dbReference type="Pfam" id="PF05699"/>
    </source>
</evidence>